<comment type="similarity">
    <text evidence="1 4">Belongs to the glycosyl hydrolase 43 family.</text>
</comment>
<dbReference type="InterPro" id="IPR041542">
    <property type="entry name" value="GH43_C2"/>
</dbReference>
<keyword evidence="3 4" id="KW-0326">Glycosidase</keyword>
<dbReference type="PANTHER" id="PTHR42812">
    <property type="entry name" value="BETA-XYLOSIDASE"/>
    <property type="match status" value="1"/>
</dbReference>
<dbReference type="Pfam" id="PF17851">
    <property type="entry name" value="GH43_C2"/>
    <property type="match status" value="1"/>
</dbReference>
<dbReference type="Pfam" id="PF04616">
    <property type="entry name" value="Glyco_hydro_43"/>
    <property type="match status" value="1"/>
</dbReference>
<evidence type="ECO:0000313" key="7">
    <source>
        <dbReference type="EMBL" id="MBC3915857.1"/>
    </source>
</evidence>
<dbReference type="PANTHER" id="PTHR42812:SF12">
    <property type="entry name" value="BETA-XYLOSIDASE-RELATED"/>
    <property type="match status" value="1"/>
</dbReference>
<keyword evidence="8" id="KW-1185">Reference proteome</keyword>
<dbReference type="CDD" id="cd09001">
    <property type="entry name" value="GH43_FsAxh1-like"/>
    <property type="match status" value="1"/>
</dbReference>
<proteinExistence type="inferred from homology"/>
<dbReference type="EMBL" id="JACOGF010000001">
    <property type="protein sequence ID" value="MBC3915857.1"/>
    <property type="molecule type" value="Genomic_DNA"/>
</dbReference>
<gene>
    <name evidence="7" type="ORF">H8L32_00035</name>
</gene>
<keyword evidence="5" id="KW-0732">Signal</keyword>
<dbReference type="GO" id="GO:0016787">
    <property type="term" value="F:hydrolase activity"/>
    <property type="evidence" value="ECO:0007669"/>
    <property type="project" value="UniProtKB-KW"/>
</dbReference>
<accession>A0ABR6ZIY0</accession>
<reference evidence="7 8" key="1">
    <citation type="submission" date="2020-08" db="EMBL/GenBank/DDBJ databases">
        <title>Novel species isolated from subtropical streams in China.</title>
        <authorList>
            <person name="Lu H."/>
        </authorList>
    </citation>
    <scope>NUCLEOTIDE SEQUENCE [LARGE SCALE GENOMIC DNA]</scope>
    <source>
        <strain evidence="7 8">CY18W</strain>
    </source>
</reference>
<dbReference type="InterPro" id="IPR023296">
    <property type="entry name" value="Glyco_hydro_beta-prop_sf"/>
</dbReference>
<dbReference type="Gene3D" id="2.115.10.20">
    <property type="entry name" value="Glycosyl hydrolase domain, family 43"/>
    <property type="match status" value="1"/>
</dbReference>
<evidence type="ECO:0000259" key="6">
    <source>
        <dbReference type="Pfam" id="PF17851"/>
    </source>
</evidence>
<feature type="signal peptide" evidence="5">
    <location>
        <begin position="1"/>
        <end position="19"/>
    </location>
</feature>
<dbReference type="InterPro" id="IPR006710">
    <property type="entry name" value="Glyco_hydro_43"/>
</dbReference>
<organism evidence="7 8">
    <name type="scientific">Undibacterium hunanense</name>
    <dbReference type="NCBI Taxonomy" id="2762292"/>
    <lineage>
        <taxon>Bacteria</taxon>
        <taxon>Pseudomonadati</taxon>
        <taxon>Pseudomonadota</taxon>
        <taxon>Betaproteobacteria</taxon>
        <taxon>Burkholderiales</taxon>
        <taxon>Oxalobacteraceae</taxon>
        <taxon>Undibacterium</taxon>
    </lineage>
</organism>
<feature type="chain" id="PRO_5045404544" evidence="5">
    <location>
        <begin position="20"/>
        <end position="512"/>
    </location>
</feature>
<sequence>MALIAVLCMLDVSMSSAHARSGDNGNGTYTNPPLYADYPDPDIIRVGEDFYFASTTFANSPGLTLLHSKDLVNWEFASHIVPKLNGLEQYDLKNGNAYRGGLFAASLRYHQGMFYAVVTPVKQNTRIYYSKDIKGPWAYHELDRVAFDPALFIEADGKAYIATSGGWDGTVNLLSLNSDYSKVTDSRKIHYYKGAEGSKLVKRGEYYYLFNALPSSLTLIVSRAKNLFGPWESHAQIDDRTGGHQGGIVDLPDGNWYGFVMVDAGPIGRMTNISPIFWEDDWPVWGTKDAPGKVPAVAPKPILGKPITKLATSDDFSAPTLGMQWQWNHNPDDSHWSLRERRGFLRLEATRANEFWTARNTLTQKGQGPWSRGEVEIDVSNVQAGDVCGFGILGKFNGHITVQRDAADKLFLSMEVIEDTAIGRQTEVRVSSRPINVNRIHLRTDMDFRKNQAEVAYSLDGKSWNVLGGSFELGYDWRTGTFQGQQFALFCYNPRPDQGYIDVDAFRFTDQP</sequence>
<evidence type="ECO:0000256" key="3">
    <source>
        <dbReference type="ARBA" id="ARBA00023295"/>
    </source>
</evidence>
<dbReference type="Gene3D" id="2.60.120.200">
    <property type="match status" value="1"/>
</dbReference>
<feature type="domain" description="Beta-xylosidase C-terminal Concanavalin A-like" evidence="6">
    <location>
        <begin position="313"/>
        <end position="508"/>
    </location>
</feature>
<dbReference type="InterPro" id="IPR051795">
    <property type="entry name" value="Glycosyl_Hydrlase_43"/>
</dbReference>
<dbReference type="SUPFAM" id="SSF75005">
    <property type="entry name" value="Arabinanase/levansucrase/invertase"/>
    <property type="match status" value="1"/>
</dbReference>
<evidence type="ECO:0000256" key="1">
    <source>
        <dbReference type="ARBA" id="ARBA00009865"/>
    </source>
</evidence>
<dbReference type="SUPFAM" id="SSF49899">
    <property type="entry name" value="Concanavalin A-like lectins/glucanases"/>
    <property type="match status" value="1"/>
</dbReference>
<name>A0ABR6ZIY0_9BURK</name>
<evidence type="ECO:0000313" key="8">
    <source>
        <dbReference type="Proteomes" id="UP000650424"/>
    </source>
</evidence>
<dbReference type="InterPro" id="IPR013320">
    <property type="entry name" value="ConA-like_dom_sf"/>
</dbReference>
<evidence type="ECO:0000256" key="2">
    <source>
        <dbReference type="ARBA" id="ARBA00022801"/>
    </source>
</evidence>
<evidence type="ECO:0000256" key="4">
    <source>
        <dbReference type="RuleBase" id="RU361187"/>
    </source>
</evidence>
<comment type="caution">
    <text evidence="7">The sequence shown here is derived from an EMBL/GenBank/DDBJ whole genome shotgun (WGS) entry which is preliminary data.</text>
</comment>
<protein>
    <submittedName>
        <fullName evidence="7">Glycoside hydrolase 43 family protein</fullName>
    </submittedName>
</protein>
<keyword evidence="2 4" id="KW-0378">Hydrolase</keyword>
<dbReference type="Proteomes" id="UP000650424">
    <property type="component" value="Unassembled WGS sequence"/>
</dbReference>
<evidence type="ECO:0000256" key="5">
    <source>
        <dbReference type="SAM" id="SignalP"/>
    </source>
</evidence>